<evidence type="ECO:0000313" key="2">
    <source>
        <dbReference type="EMBL" id="KAJ4977349.1"/>
    </source>
</evidence>
<reference evidence="2" key="1">
    <citation type="journal article" date="2023" name="Plant J.">
        <title>The genome of the king protea, Protea cynaroides.</title>
        <authorList>
            <person name="Chang J."/>
            <person name="Duong T.A."/>
            <person name="Schoeman C."/>
            <person name="Ma X."/>
            <person name="Roodt D."/>
            <person name="Barker N."/>
            <person name="Li Z."/>
            <person name="Van de Peer Y."/>
            <person name="Mizrachi E."/>
        </authorList>
    </citation>
    <scope>NUCLEOTIDE SEQUENCE</scope>
    <source>
        <tissue evidence="2">Young leaves</tissue>
    </source>
</reference>
<evidence type="ECO:0000313" key="3">
    <source>
        <dbReference type="Proteomes" id="UP001141806"/>
    </source>
</evidence>
<dbReference type="AlphaFoldDB" id="A0A9Q0KW63"/>
<comment type="caution">
    <text evidence="2">The sequence shown here is derived from an EMBL/GenBank/DDBJ whole genome shotgun (WGS) entry which is preliminary data.</text>
</comment>
<gene>
    <name evidence="2" type="ORF">NE237_002455</name>
</gene>
<proteinExistence type="predicted"/>
<dbReference type="EMBL" id="JAMYWD010000003">
    <property type="protein sequence ID" value="KAJ4977349.1"/>
    <property type="molecule type" value="Genomic_DNA"/>
</dbReference>
<protein>
    <submittedName>
        <fullName evidence="2">Uncharacterized protein</fullName>
    </submittedName>
</protein>
<sequence length="145" mass="15451">MILGPSSVAVCKVKRQSSVLWRGGTTGLGYGGQESLGTPEENRDSEKSESNGESQRGSVEVIGETATSCLKERPKNSEGDSSSTLDATKSTERPVGSAAEESDSNSESSFEVEERTQPLASTSGRPARRRRNEQAKAQFSTLLAH</sequence>
<feature type="compositionally biased region" description="Basic and acidic residues" evidence="1">
    <location>
        <begin position="40"/>
        <end position="50"/>
    </location>
</feature>
<feature type="compositionally biased region" description="Polar residues" evidence="1">
    <location>
        <begin position="79"/>
        <end position="88"/>
    </location>
</feature>
<accession>A0A9Q0KW63</accession>
<feature type="compositionally biased region" description="Polar residues" evidence="1">
    <location>
        <begin position="135"/>
        <end position="145"/>
    </location>
</feature>
<keyword evidence="3" id="KW-1185">Reference proteome</keyword>
<dbReference type="Proteomes" id="UP001141806">
    <property type="component" value="Unassembled WGS sequence"/>
</dbReference>
<feature type="compositionally biased region" description="Gly residues" evidence="1">
    <location>
        <begin position="24"/>
        <end position="34"/>
    </location>
</feature>
<evidence type="ECO:0000256" key="1">
    <source>
        <dbReference type="SAM" id="MobiDB-lite"/>
    </source>
</evidence>
<name>A0A9Q0KW63_9MAGN</name>
<organism evidence="2 3">
    <name type="scientific">Protea cynaroides</name>
    <dbReference type="NCBI Taxonomy" id="273540"/>
    <lineage>
        <taxon>Eukaryota</taxon>
        <taxon>Viridiplantae</taxon>
        <taxon>Streptophyta</taxon>
        <taxon>Embryophyta</taxon>
        <taxon>Tracheophyta</taxon>
        <taxon>Spermatophyta</taxon>
        <taxon>Magnoliopsida</taxon>
        <taxon>Proteales</taxon>
        <taxon>Proteaceae</taxon>
        <taxon>Protea</taxon>
    </lineage>
</organism>
<feature type="region of interest" description="Disordered" evidence="1">
    <location>
        <begin position="22"/>
        <end position="145"/>
    </location>
</feature>